<reference evidence="16 17" key="1">
    <citation type="journal article" date="2013" name="Genome Biol. Evol.">
        <title>Complete genomes of two dipteran-associated spiroplasmas provided insights into the origin, dynamics, and impacts of viral invasion in spiroplasma.</title>
        <authorList>
            <person name="Ku C."/>
            <person name="Lo W.S."/>
            <person name="Chen L.L."/>
            <person name="Kuo C.H."/>
        </authorList>
    </citation>
    <scope>NUCLEOTIDE SEQUENCE [LARGE SCALE GENOMIC DNA]</scope>
    <source>
        <strain evidence="16 17">DF-1</strain>
    </source>
</reference>
<dbReference type="InterPro" id="IPR015865">
    <property type="entry name" value="Riboflavin_kinase_bac/euk"/>
</dbReference>
<evidence type="ECO:0000259" key="15">
    <source>
        <dbReference type="SMART" id="SM00904"/>
    </source>
</evidence>
<dbReference type="Pfam" id="PF01687">
    <property type="entry name" value="Flavokinase"/>
    <property type="match status" value="1"/>
</dbReference>
<dbReference type="EMBL" id="CP005077">
    <property type="protein sequence ID" value="AGM25167.1"/>
    <property type="molecule type" value="Genomic_DNA"/>
</dbReference>
<name>R4U1I6_9MOLU</name>
<dbReference type="RefSeq" id="WP_016338992.1">
    <property type="nucleotide sequence ID" value="NC_021280.1"/>
</dbReference>
<dbReference type="UniPathway" id="UPA00276">
    <property type="reaction ID" value="UER00406"/>
</dbReference>
<keyword evidence="11" id="KW-0511">Multifunctional enzyme</keyword>
<proteinExistence type="inferred from homology"/>
<keyword evidence="6 14" id="KW-0548">Nucleotidyltransferase</keyword>
<protein>
    <recommendedName>
        <fullName evidence="14">Riboflavin biosynthesis protein</fullName>
    </recommendedName>
    <domain>
        <recommendedName>
            <fullName evidence="14">Riboflavin kinase</fullName>
            <ecNumber evidence="14">2.7.1.26</ecNumber>
        </recommendedName>
        <alternativeName>
            <fullName evidence="14">Flavokinase</fullName>
        </alternativeName>
    </domain>
    <domain>
        <recommendedName>
            <fullName evidence="14">FMN adenylyltransferase</fullName>
            <ecNumber evidence="14">2.7.7.2</ecNumber>
        </recommendedName>
        <alternativeName>
            <fullName evidence="14">FAD pyrophosphorylase</fullName>
        </alternativeName>
        <alternativeName>
            <fullName evidence="14">FAD synthase</fullName>
        </alternativeName>
    </domain>
</protein>
<evidence type="ECO:0000256" key="12">
    <source>
        <dbReference type="ARBA" id="ARBA00047880"/>
    </source>
</evidence>
<organism evidence="16 17">
    <name type="scientific">Spiroplasma chrysopicola DF-1</name>
    <dbReference type="NCBI Taxonomy" id="1276227"/>
    <lineage>
        <taxon>Bacteria</taxon>
        <taxon>Bacillati</taxon>
        <taxon>Mycoplasmatota</taxon>
        <taxon>Mollicutes</taxon>
        <taxon>Entomoplasmatales</taxon>
        <taxon>Spiroplasmataceae</taxon>
        <taxon>Spiroplasma</taxon>
    </lineage>
</organism>
<dbReference type="PANTHER" id="PTHR22749">
    <property type="entry name" value="RIBOFLAVIN KINASE/FMN ADENYLYLTRANSFERASE"/>
    <property type="match status" value="1"/>
</dbReference>
<evidence type="ECO:0000313" key="16">
    <source>
        <dbReference type="EMBL" id="AGM25167.1"/>
    </source>
</evidence>
<dbReference type="InterPro" id="IPR015864">
    <property type="entry name" value="FAD_synthase"/>
</dbReference>
<dbReference type="AlphaFoldDB" id="R4U1I6"/>
<evidence type="ECO:0000256" key="10">
    <source>
        <dbReference type="ARBA" id="ARBA00022840"/>
    </source>
</evidence>
<dbReference type="InterPro" id="IPR014729">
    <property type="entry name" value="Rossmann-like_a/b/a_fold"/>
</dbReference>
<dbReference type="GO" id="GO:0009231">
    <property type="term" value="P:riboflavin biosynthetic process"/>
    <property type="evidence" value="ECO:0007669"/>
    <property type="project" value="InterPro"/>
</dbReference>
<evidence type="ECO:0000256" key="13">
    <source>
        <dbReference type="ARBA" id="ARBA00049494"/>
    </source>
</evidence>
<keyword evidence="9 14" id="KW-0274">FAD</keyword>
<dbReference type="Pfam" id="PF06574">
    <property type="entry name" value="FAD_syn"/>
    <property type="match status" value="1"/>
</dbReference>
<evidence type="ECO:0000256" key="9">
    <source>
        <dbReference type="ARBA" id="ARBA00022827"/>
    </source>
</evidence>
<dbReference type="InterPro" id="IPR023468">
    <property type="entry name" value="Riboflavin_kinase"/>
</dbReference>
<dbReference type="eggNOG" id="COG0196">
    <property type="taxonomic scope" value="Bacteria"/>
</dbReference>
<evidence type="ECO:0000256" key="2">
    <source>
        <dbReference type="ARBA" id="ARBA00005201"/>
    </source>
</evidence>
<evidence type="ECO:0000256" key="11">
    <source>
        <dbReference type="ARBA" id="ARBA00023268"/>
    </source>
</evidence>
<evidence type="ECO:0000256" key="14">
    <source>
        <dbReference type="PIRNR" id="PIRNR004491"/>
    </source>
</evidence>
<evidence type="ECO:0000313" key="17">
    <source>
        <dbReference type="Proteomes" id="UP000013964"/>
    </source>
</evidence>
<dbReference type="HOGENOM" id="CLU_048437_0_2_14"/>
<keyword evidence="10 14" id="KW-0067">ATP-binding</keyword>
<dbReference type="UniPathway" id="UPA00277">
    <property type="reaction ID" value="UER00407"/>
</dbReference>
<dbReference type="SUPFAM" id="SSF52374">
    <property type="entry name" value="Nucleotidylyl transferase"/>
    <property type="match status" value="1"/>
</dbReference>
<dbReference type="STRING" id="1276227.SCHRY_v1c05890"/>
<dbReference type="GO" id="GO:0003919">
    <property type="term" value="F:FMN adenylyltransferase activity"/>
    <property type="evidence" value="ECO:0007669"/>
    <property type="project" value="UniProtKB-UniRule"/>
</dbReference>
<comment type="catalytic activity">
    <reaction evidence="12 14">
        <text>riboflavin + ATP = FMN + ADP + H(+)</text>
        <dbReference type="Rhea" id="RHEA:14357"/>
        <dbReference type="ChEBI" id="CHEBI:15378"/>
        <dbReference type="ChEBI" id="CHEBI:30616"/>
        <dbReference type="ChEBI" id="CHEBI:57986"/>
        <dbReference type="ChEBI" id="CHEBI:58210"/>
        <dbReference type="ChEBI" id="CHEBI:456216"/>
        <dbReference type="EC" id="2.7.1.26"/>
    </reaction>
</comment>
<keyword evidence="3 14" id="KW-0285">Flavoprotein</keyword>
<accession>R4U1I6</accession>
<keyword evidence="17" id="KW-1185">Reference proteome</keyword>
<dbReference type="GO" id="GO:0005524">
    <property type="term" value="F:ATP binding"/>
    <property type="evidence" value="ECO:0007669"/>
    <property type="project" value="UniProtKB-UniRule"/>
</dbReference>
<evidence type="ECO:0000256" key="8">
    <source>
        <dbReference type="ARBA" id="ARBA00022777"/>
    </source>
</evidence>
<dbReference type="GO" id="GO:0008531">
    <property type="term" value="F:riboflavin kinase activity"/>
    <property type="evidence" value="ECO:0007669"/>
    <property type="project" value="UniProtKB-UniRule"/>
</dbReference>
<comment type="catalytic activity">
    <reaction evidence="13 14">
        <text>FMN + ATP + H(+) = FAD + diphosphate</text>
        <dbReference type="Rhea" id="RHEA:17237"/>
        <dbReference type="ChEBI" id="CHEBI:15378"/>
        <dbReference type="ChEBI" id="CHEBI:30616"/>
        <dbReference type="ChEBI" id="CHEBI:33019"/>
        <dbReference type="ChEBI" id="CHEBI:57692"/>
        <dbReference type="ChEBI" id="CHEBI:58210"/>
        <dbReference type="EC" id="2.7.7.2"/>
    </reaction>
</comment>
<dbReference type="EC" id="2.7.7.2" evidence="14"/>
<dbReference type="Gene3D" id="3.40.50.620">
    <property type="entry name" value="HUPs"/>
    <property type="match status" value="1"/>
</dbReference>
<dbReference type="EC" id="2.7.1.26" evidence="14"/>
<evidence type="ECO:0000256" key="3">
    <source>
        <dbReference type="ARBA" id="ARBA00022630"/>
    </source>
</evidence>
<comment type="similarity">
    <text evidence="14">Belongs to the ribF family.</text>
</comment>
<keyword evidence="8 14" id="KW-0418">Kinase</keyword>
<comment type="pathway">
    <text evidence="1 14">Cofactor biosynthesis; FAD biosynthesis; FAD from FMN: step 1/1.</text>
</comment>
<dbReference type="PIRSF" id="PIRSF004491">
    <property type="entry name" value="FAD_Synth"/>
    <property type="match status" value="1"/>
</dbReference>
<evidence type="ECO:0000256" key="5">
    <source>
        <dbReference type="ARBA" id="ARBA00022679"/>
    </source>
</evidence>
<evidence type="ECO:0000256" key="7">
    <source>
        <dbReference type="ARBA" id="ARBA00022741"/>
    </source>
</evidence>
<dbReference type="Gene3D" id="2.40.30.30">
    <property type="entry name" value="Riboflavin kinase-like"/>
    <property type="match status" value="1"/>
</dbReference>
<dbReference type="GO" id="GO:0009398">
    <property type="term" value="P:FMN biosynthetic process"/>
    <property type="evidence" value="ECO:0007669"/>
    <property type="project" value="UniProtKB-UniRule"/>
</dbReference>
<sequence length="294" mass="33960">MKILNWTEPNLAEEKVACLGFFDGIHPGHLKLLEKVGTIKTSTNNKSLFFTLSKRITDFFNNNQTAIISNKAKQDIIAQIGFDYYLSVLVSEEFLALSWFDFLDILKERFNVVKVVVGSDFCFGKDRLGDVDKLISYFGADNVTIVSRDLNYSSSTIRKLLQEHQIIAANKMLFQKYQVTGVVEKGDQQGRLINFPTANHYLQNKLLIPYGVYVSTVIYQDKQYQGMTCYWNKNGQERVETYLLNFDGDLYCQELTIIFEDYLRYNIKVNSLAELKITLEEDLKNTIDFFQNKA</sequence>
<dbReference type="KEGG" id="scr:SCHRY_v1c05890"/>
<dbReference type="GO" id="GO:0006747">
    <property type="term" value="P:FAD biosynthetic process"/>
    <property type="evidence" value="ECO:0007669"/>
    <property type="project" value="UniProtKB-UniRule"/>
</dbReference>
<dbReference type="Proteomes" id="UP000013964">
    <property type="component" value="Chromosome"/>
</dbReference>
<dbReference type="PANTHER" id="PTHR22749:SF6">
    <property type="entry name" value="RIBOFLAVIN KINASE"/>
    <property type="match status" value="1"/>
</dbReference>
<dbReference type="InterPro" id="IPR023465">
    <property type="entry name" value="Riboflavin_kinase_dom_sf"/>
</dbReference>
<evidence type="ECO:0000256" key="1">
    <source>
        <dbReference type="ARBA" id="ARBA00004726"/>
    </source>
</evidence>
<evidence type="ECO:0000256" key="4">
    <source>
        <dbReference type="ARBA" id="ARBA00022643"/>
    </source>
</evidence>
<dbReference type="InterPro" id="IPR002606">
    <property type="entry name" value="Riboflavin_kinase_bac"/>
</dbReference>
<keyword evidence="4 14" id="KW-0288">FMN</keyword>
<keyword evidence="7 14" id="KW-0547">Nucleotide-binding</keyword>
<keyword evidence="5 14" id="KW-0808">Transferase</keyword>
<evidence type="ECO:0000256" key="6">
    <source>
        <dbReference type="ARBA" id="ARBA00022695"/>
    </source>
</evidence>
<dbReference type="SMART" id="SM00904">
    <property type="entry name" value="Flavokinase"/>
    <property type="match status" value="1"/>
</dbReference>
<dbReference type="OrthoDB" id="9803667at2"/>
<dbReference type="SUPFAM" id="SSF82114">
    <property type="entry name" value="Riboflavin kinase-like"/>
    <property type="match status" value="1"/>
</dbReference>
<gene>
    <name evidence="16" type="primary">ribC</name>
    <name evidence="16" type="ORF">SCHRY_v1c05890</name>
</gene>
<feature type="domain" description="Riboflavin kinase" evidence="15">
    <location>
        <begin position="172"/>
        <end position="291"/>
    </location>
</feature>
<comment type="pathway">
    <text evidence="2 14">Cofactor biosynthesis; FMN biosynthesis; FMN from riboflavin (ATP route): step 1/1.</text>
</comment>
<dbReference type="PATRIC" id="fig|1276227.3.peg.592"/>